<dbReference type="PANTHER" id="PTHR37313:SF2">
    <property type="entry name" value="UPF0749 PROTEIN YLXX"/>
    <property type="match status" value="1"/>
</dbReference>
<evidence type="ECO:0000256" key="2">
    <source>
        <dbReference type="SAM" id="Coils"/>
    </source>
</evidence>
<evidence type="ECO:0000256" key="4">
    <source>
        <dbReference type="SAM" id="Phobius"/>
    </source>
</evidence>
<dbReference type="Proteomes" id="UP000029014">
    <property type="component" value="Unassembled WGS sequence"/>
</dbReference>
<dbReference type="RefSeq" id="WP_022860638.1">
    <property type="nucleotide sequence ID" value="NZ_JGZD01000009.1"/>
</dbReference>
<feature type="coiled-coil region" evidence="2">
    <location>
        <begin position="87"/>
        <end position="135"/>
    </location>
</feature>
<comment type="similarity">
    <text evidence="1">Belongs to the UPF0749 family.</text>
</comment>
<keyword evidence="2" id="KW-0175">Coiled coil</keyword>
<feature type="compositionally biased region" description="Basic and acidic residues" evidence="3">
    <location>
        <begin position="1"/>
        <end position="24"/>
    </location>
</feature>
<organism evidence="5 6">
    <name type="scientific">Bifidobacterium minimum</name>
    <dbReference type="NCBI Taxonomy" id="1693"/>
    <lineage>
        <taxon>Bacteria</taxon>
        <taxon>Bacillati</taxon>
        <taxon>Actinomycetota</taxon>
        <taxon>Actinomycetes</taxon>
        <taxon>Bifidobacteriales</taxon>
        <taxon>Bifidobacteriaceae</taxon>
        <taxon>Bifidobacterium</taxon>
    </lineage>
</organism>
<dbReference type="AlphaFoldDB" id="A0A087BNL7"/>
<comment type="caution">
    <text evidence="5">The sequence shown here is derived from an EMBL/GenBank/DDBJ whole genome shotgun (WGS) entry which is preliminary data.</text>
</comment>
<dbReference type="Pfam" id="PF05949">
    <property type="entry name" value="DUF881"/>
    <property type="match status" value="1"/>
</dbReference>
<keyword evidence="6" id="KW-1185">Reference proteome</keyword>
<evidence type="ECO:0000256" key="1">
    <source>
        <dbReference type="ARBA" id="ARBA00009108"/>
    </source>
</evidence>
<keyword evidence="4" id="KW-0472">Membrane</keyword>
<protein>
    <recommendedName>
        <fullName evidence="7">Division initiation protein</fullName>
    </recommendedName>
</protein>
<evidence type="ECO:0000256" key="3">
    <source>
        <dbReference type="SAM" id="MobiDB-lite"/>
    </source>
</evidence>
<feature type="transmembrane region" description="Helical" evidence="4">
    <location>
        <begin position="50"/>
        <end position="73"/>
    </location>
</feature>
<gene>
    <name evidence="5" type="ORF">BMIN_0515</name>
</gene>
<dbReference type="STRING" id="1693.BMIN_0515"/>
<keyword evidence="4" id="KW-1133">Transmembrane helix</keyword>
<reference evidence="5 6" key="1">
    <citation type="submission" date="2014-03" db="EMBL/GenBank/DDBJ databases">
        <title>Genomics of Bifidobacteria.</title>
        <authorList>
            <person name="Ventura M."/>
            <person name="Milani C."/>
            <person name="Lugli G.A."/>
        </authorList>
    </citation>
    <scope>NUCLEOTIDE SEQUENCE [LARGE SCALE GENOMIC DNA]</scope>
    <source>
        <strain evidence="5 6">LMG 11592</strain>
    </source>
</reference>
<evidence type="ECO:0000313" key="5">
    <source>
        <dbReference type="EMBL" id="KFI72617.1"/>
    </source>
</evidence>
<dbReference type="Gene3D" id="3.30.70.1880">
    <property type="entry name" value="Protein of unknown function DUF881"/>
    <property type="match status" value="1"/>
</dbReference>
<name>A0A087BNL7_9BIFI</name>
<keyword evidence="4" id="KW-0812">Transmembrane</keyword>
<proteinExistence type="inferred from homology"/>
<dbReference type="GO" id="GO:0005886">
    <property type="term" value="C:plasma membrane"/>
    <property type="evidence" value="ECO:0007669"/>
    <property type="project" value="TreeGrafter"/>
</dbReference>
<feature type="region of interest" description="Disordered" evidence="3">
    <location>
        <begin position="1"/>
        <end position="35"/>
    </location>
</feature>
<evidence type="ECO:0000313" key="6">
    <source>
        <dbReference type="Proteomes" id="UP000029014"/>
    </source>
</evidence>
<accession>A0A087BNL7</accession>
<dbReference type="eggNOG" id="COG3879">
    <property type="taxonomic scope" value="Bacteria"/>
</dbReference>
<sequence>MKHNRSQPDDVIRDESRRREHDAENDSTQTGSFPVIRRRRRIPSIGDSSVGGRLLTSLLIMVLCAMLGFGYAIQLNNETSTYETMSEEELTRLITETSTQIQNLEQRKIELNTQLQSLKAAVDKQKEAEKIAKQNEETNGILSGRLAAKGKGVVITIKQGSKASIDAATMFQLIEELRNAGAEVMAFNSVRIVTSSYVADTDDGLECDGILLTTPYVIRAIGDPQNLQNAVSIAGGVGSRLEVKFGATVKVTSSSSVVIDEIRQSRQFTYAKTVE</sequence>
<dbReference type="PANTHER" id="PTHR37313">
    <property type="entry name" value="UPF0749 PROTEIN RV1825"/>
    <property type="match status" value="1"/>
</dbReference>
<evidence type="ECO:0008006" key="7">
    <source>
        <dbReference type="Google" id="ProtNLM"/>
    </source>
</evidence>
<dbReference type="InterPro" id="IPR010273">
    <property type="entry name" value="DUF881"/>
</dbReference>
<dbReference type="EMBL" id="JGZD01000009">
    <property type="protein sequence ID" value="KFI72617.1"/>
    <property type="molecule type" value="Genomic_DNA"/>
</dbReference>